<keyword evidence="3" id="KW-1185">Reference proteome</keyword>
<dbReference type="STRING" id="67767.A0A0J7JTU8"/>
<accession>A0A0J7JTU8</accession>
<dbReference type="EMBL" id="LBMM01033681">
    <property type="protein sequence ID" value="KMQ81597.1"/>
    <property type="molecule type" value="Genomic_DNA"/>
</dbReference>
<keyword evidence="2" id="KW-0808">Transferase</keyword>
<keyword evidence="2" id="KW-0548">Nucleotidyltransferase</keyword>
<evidence type="ECO:0000259" key="1">
    <source>
        <dbReference type="PROSITE" id="PS50878"/>
    </source>
</evidence>
<dbReference type="SUPFAM" id="SSF56672">
    <property type="entry name" value="DNA/RNA polymerases"/>
    <property type="match status" value="1"/>
</dbReference>
<proteinExistence type="predicted"/>
<dbReference type="PaxDb" id="67767-A0A0J7JTU8"/>
<name>A0A0J7JTU8_LASNI</name>
<feature type="non-terminal residue" evidence="2">
    <location>
        <position position="191"/>
    </location>
</feature>
<reference evidence="2 3" key="1">
    <citation type="submission" date="2015-04" db="EMBL/GenBank/DDBJ databases">
        <title>Lasius niger genome sequencing.</title>
        <authorList>
            <person name="Konorov E.A."/>
            <person name="Nikitin M.A."/>
            <person name="Kirill M.V."/>
            <person name="Chang P."/>
        </authorList>
    </citation>
    <scope>NUCLEOTIDE SEQUENCE [LARGE SCALE GENOMIC DNA]</scope>
    <source>
        <tissue evidence="2">Whole</tissue>
    </source>
</reference>
<evidence type="ECO:0000313" key="2">
    <source>
        <dbReference type="EMBL" id="KMQ81597.1"/>
    </source>
</evidence>
<comment type="caution">
    <text evidence="2">The sequence shown here is derived from an EMBL/GenBank/DDBJ whole genome shotgun (WGS) entry which is preliminary data.</text>
</comment>
<keyword evidence="2" id="KW-0695">RNA-directed DNA polymerase</keyword>
<dbReference type="Proteomes" id="UP000036403">
    <property type="component" value="Unassembled WGS sequence"/>
</dbReference>
<evidence type="ECO:0000313" key="3">
    <source>
        <dbReference type="Proteomes" id="UP000036403"/>
    </source>
</evidence>
<gene>
    <name evidence="2" type="ORF">RF55_25821</name>
</gene>
<organism evidence="2 3">
    <name type="scientific">Lasius niger</name>
    <name type="common">Black garden ant</name>
    <dbReference type="NCBI Taxonomy" id="67767"/>
    <lineage>
        <taxon>Eukaryota</taxon>
        <taxon>Metazoa</taxon>
        <taxon>Ecdysozoa</taxon>
        <taxon>Arthropoda</taxon>
        <taxon>Hexapoda</taxon>
        <taxon>Insecta</taxon>
        <taxon>Pterygota</taxon>
        <taxon>Neoptera</taxon>
        <taxon>Endopterygota</taxon>
        <taxon>Hymenoptera</taxon>
        <taxon>Apocrita</taxon>
        <taxon>Aculeata</taxon>
        <taxon>Formicoidea</taxon>
        <taxon>Formicidae</taxon>
        <taxon>Formicinae</taxon>
        <taxon>Lasius</taxon>
        <taxon>Lasius</taxon>
    </lineage>
</organism>
<dbReference type="GO" id="GO:0003964">
    <property type="term" value="F:RNA-directed DNA polymerase activity"/>
    <property type="evidence" value="ECO:0007669"/>
    <property type="project" value="UniProtKB-KW"/>
</dbReference>
<feature type="domain" description="Reverse transcriptase" evidence="1">
    <location>
        <begin position="1"/>
        <end position="191"/>
    </location>
</feature>
<dbReference type="PROSITE" id="PS50878">
    <property type="entry name" value="RT_POL"/>
    <property type="match status" value="1"/>
</dbReference>
<dbReference type="InterPro" id="IPR000477">
    <property type="entry name" value="RT_dom"/>
</dbReference>
<dbReference type="InterPro" id="IPR043502">
    <property type="entry name" value="DNA/RNA_pol_sf"/>
</dbReference>
<dbReference type="AlphaFoldDB" id="A0A0J7JTU8"/>
<dbReference type="OrthoDB" id="7700848at2759"/>
<dbReference type="Pfam" id="PF00078">
    <property type="entry name" value="RVT_1"/>
    <property type="match status" value="1"/>
</dbReference>
<dbReference type="CDD" id="cd01650">
    <property type="entry name" value="RT_nLTR_like"/>
    <property type="match status" value="1"/>
</dbReference>
<protein>
    <submittedName>
        <fullName evidence="2">Reverse transcriptase</fullName>
    </submittedName>
</protein>
<dbReference type="PANTHER" id="PTHR19446">
    <property type="entry name" value="REVERSE TRANSCRIPTASES"/>
    <property type="match status" value="1"/>
</dbReference>
<sequence length="191" mass="21201">MKEGVFPVCWKNANLVLIPKGDKGSITGLPKVRPICLLDEVGKTFERVIADRLLDWLESNADVNLSANQFGFRKQISTCDALTKVKAITSSTVDEGGIAIAVAIDIENAFNSLPWHTIRTALSEKRIPYYLRRIIDSYLSERSIEFRNTQGKLVRKSVEAGVPQGSVLGPLLWNIAYDSALRVTKEQGCHI</sequence>